<comment type="caution">
    <text evidence="1">The sequence shown here is derived from an EMBL/GenBank/DDBJ whole genome shotgun (WGS) entry which is preliminary data.</text>
</comment>
<sequence length="438" mass="48203">MNLPYSVLLKQLNRGLLLGALLATLVVVPGLAENTVTDDGHSVTQVVRIPEAITESHEGAFEILPDQYRQYATKMNTVVKDYDAGFEFTLPWRVADGVHVNMDVKSDSEHIQGYSFNLTTAGTGEAYTVSFTKRNNTPTTGTSQKVWNTTWYDIPIKGMTNAKYLEIWRKNSGIFEHNSVDGGFFEKRDAQAARWSRITPKQDSDETVGSLMEVEFIMDQDPTHRYNMASTYPSTAQTFMEAGILETIVPSFSLIDQSDYEKTGDIMVDDGVSFVKPAGFSRVKSTGKIAFTKGNIQLDVESIAIPWQAISAGVPTLLGKQTLGDNYVASLVKVHDARIDRYEMRIINNRVAFYVSGVMNDPSQAYTTIAQDSVMKPKASSKRVAFASEIVLGNQGKVGVARMIGPEGTELTKAEFIDVLDGLRIDDIIGSDGTSTVL</sequence>
<keyword evidence="2" id="KW-1185">Reference proteome</keyword>
<evidence type="ECO:0000313" key="2">
    <source>
        <dbReference type="Proteomes" id="UP001272515"/>
    </source>
</evidence>
<accession>A0ABU3Z686</accession>
<dbReference type="Proteomes" id="UP001272515">
    <property type="component" value="Unassembled WGS sequence"/>
</dbReference>
<organism evidence="1 2">
    <name type="scientific">Veillonella absiana</name>
    <dbReference type="NCBI Taxonomy" id="3079305"/>
    <lineage>
        <taxon>Bacteria</taxon>
        <taxon>Bacillati</taxon>
        <taxon>Bacillota</taxon>
        <taxon>Negativicutes</taxon>
        <taxon>Veillonellales</taxon>
        <taxon>Veillonellaceae</taxon>
        <taxon>Veillonella</taxon>
    </lineage>
</organism>
<reference evidence="1 2" key="1">
    <citation type="submission" date="2023-10" db="EMBL/GenBank/DDBJ databases">
        <title>Veillonella sp. nov., isolated from a pig farm feces dump.</title>
        <authorList>
            <person name="Chang Y.-H."/>
        </authorList>
    </citation>
    <scope>NUCLEOTIDE SEQUENCE [LARGE SCALE GENOMIC DNA]</scope>
    <source>
        <strain evidence="1 2">YH-vei2233</strain>
    </source>
</reference>
<evidence type="ECO:0000313" key="1">
    <source>
        <dbReference type="EMBL" id="MDV5087431.1"/>
    </source>
</evidence>
<dbReference type="EMBL" id="JAWJZB010000001">
    <property type="protein sequence ID" value="MDV5087431.1"/>
    <property type="molecule type" value="Genomic_DNA"/>
</dbReference>
<name>A0ABU3Z686_9FIRM</name>
<dbReference type="RefSeq" id="WP_317329287.1">
    <property type="nucleotide sequence ID" value="NZ_JAWJZA010000010.1"/>
</dbReference>
<protein>
    <submittedName>
        <fullName evidence="1">Uncharacterized protein</fullName>
    </submittedName>
</protein>
<proteinExistence type="predicted"/>
<gene>
    <name evidence="1" type="ORF">RVY80_00995</name>
</gene>